<dbReference type="AlphaFoldDB" id="A0A1V6PSB2"/>
<dbReference type="EMBL" id="MDYN01000043">
    <property type="protein sequence ID" value="OQD79833.1"/>
    <property type="molecule type" value="Genomic_DNA"/>
</dbReference>
<comment type="caution">
    <text evidence="1">The sequence shown here is derived from an EMBL/GenBank/DDBJ whole genome shotgun (WGS) entry which is preliminary data.</text>
</comment>
<proteinExistence type="predicted"/>
<evidence type="ECO:0000313" key="1">
    <source>
        <dbReference type="EMBL" id="OQD79833.1"/>
    </source>
</evidence>
<sequence length="88" mass="10179">MAVFTAPRFHRPIPEIIELLRRSVIDGPNDRALHVLTPSPSVRAARQDSGFFFIARVPQWIEEQRYQQWLVEHHILDRRLPALASGAL</sequence>
<accession>A0A1V6PSB2</accession>
<evidence type="ECO:0000313" key="2">
    <source>
        <dbReference type="Proteomes" id="UP000191672"/>
    </source>
</evidence>
<keyword evidence="2" id="KW-1185">Reference proteome</keyword>
<dbReference type="Proteomes" id="UP000191672">
    <property type="component" value="Unassembled WGS sequence"/>
</dbReference>
<name>A0A1V6PSB2_9EURO</name>
<reference evidence="2" key="1">
    <citation type="journal article" date="2017" name="Nat. Microbiol.">
        <title>Global analysis of biosynthetic gene clusters reveals vast potential of secondary metabolite production in Penicillium species.</title>
        <authorList>
            <person name="Nielsen J.C."/>
            <person name="Grijseels S."/>
            <person name="Prigent S."/>
            <person name="Ji B."/>
            <person name="Dainat J."/>
            <person name="Nielsen K.F."/>
            <person name="Frisvad J.C."/>
            <person name="Workman M."/>
            <person name="Nielsen J."/>
        </authorList>
    </citation>
    <scope>NUCLEOTIDE SEQUENCE [LARGE SCALE GENOMIC DNA]</scope>
    <source>
        <strain evidence="2">IBT 31811</strain>
    </source>
</reference>
<gene>
    <name evidence="1" type="ORF">PENANT_c043G00841</name>
</gene>
<protein>
    <submittedName>
        <fullName evidence="1">Uncharacterized protein</fullName>
    </submittedName>
</protein>
<organism evidence="1 2">
    <name type="scientific">Penicillium antarcticum</name>
    <dbReference type="NCBI Taxonomy" id="416450"/>
    <lineage>
        <taxon>Eukaryota</taxon>
        <taxon>Fungi</taxon>
        <taxon>Dikarya</taxon>
        <taxon>Ascomycota</taxon>
        <taxon>Pezizomycotina</taxon>
        <taxon>Eurotiomycetes</taxon>
        <taxon>Eurotiomycetidae</taxon>
        <taxon>Eurotiales</taxon>
        <taxon>Aspergillaceae</taxon>
        <taxon>Penicillium</taxon>
    </lineage>
</organism>